<keyword evidence="2" id="KW-1185">Reference proteome</keyword>
<proteinExistence type="predicted"/>
<gene>
    <name evidence="1" type="ORF">R5R35_013484</name>
</gene>
<evidence type="ECO:0000313" key="1">
    <source>
        <dbReference type="EMBL" id="KAK7861846.1"/>
    </source>
</evidence>
<sequence length="137" mass="15234">MWKLKGRRGVEGMPESKMKLNEKISSVYTMDAQGDLDMRVGPEYMERVRGEYYLWIGFNARVRNGGILSDGKLEDGVLKSKNLVVNKNGKLLLGAINEEGWVVVNSFKEGNWEEEYSFIGGISQGTVIDVVITGKGG</sequence>
<organism evidence="1 2">
    <name type="scientific">Gryllus longicercus</name>
    <dbReference type="NCBI Taxonomy" id="2509291"/>
    <lineage>
        <taxon>Eukaryota</taxon>
        <taxon>Metazoa</taxon>
        <taxon>Ecdysozoa</taxon>
        <taxon>Arthropoda</taxon>
        <taxon>Hexapoda</taxon>
        <taxon>Insecta</taxon>
        <taxon>Pterygota</taxon>
        <taxon>Neoptera</taxon>
        <taxon>Polyneoptera</taxon>
        <taxon>Orthoptera</taxon>
        <taxon>Ensifera</taxon>
        <taxon>Gryllidea</taxon>
        <taxon>Grylloidea</taxon>
        <taxon>Gryllidae</taxon>
        <taxon>Gryllinae</taxon>
        <taxon>Gryllus</taxon>
    </lineage>
</organism>
<evidence type="ECO:0000313" key="2">
    <source>
        <dbReference type="Proteomes" id="UP001378592"/>
    </source>
</evidence>
<comment type="caution">
    <text evidence="1">The sequence shown here is derived from an EMBL/GenBank/DDBJ whole genome shotgun (WGS) entry which is preliminary data.</text>
</comment>
<dbReference type="EMBL" id="JAZDUA010000297">
    <property type="protein sequence ID" value="KAK7861846.1"/>
    <property type="molecule type" value="Genomic_DNA"/>
</dbReference>
<dbReference type="Proteomes" id="UP001378592">
    <property type="component" value="Unassembled WGS sequence"/>
</dbReference>
<dbReference type="AlphaFoldDB" id="A0AAN9VF56"/>
<reference evidence="1 2" key="1">
    <citation type="submission" date="2024-03" db="EMBL/GenBank/DDBJ databases">
        <title>The genome assembly and annotation of the cricket Gryllus longicercus Weissman &amp; Gray.</title>
        <authorList>
            <person name="Szrajer S."/>
            <person name="Gray D."/>
            <person name="Ylla G."/>
        </authorList>
    </citation>
    <scope>NUCLEOTIDE SEQUENCE [LARGE SCALE GENOMIC DNA]</scope>
    <source>
        <strain evidence="1">DAG 2021-001</strain>
        <tissue evidence="1">Whole body minus gut</tissue>
    </source>
</reference>
<protein>
    <submittedName>
        <fullName evidence="1">Uncharacterized protein</fullName>
    </submittedName>
</protein>
<accession>A0AAN9VF56</accession>
<name>A0AAN9VF56_9ORTH</name>